<dbReference type="Proteomes" id="UP000772434">
    <property type="component" value="Unassembled WGS sequence"/>
</dbReference>
<evidence type="ECO:0000313" key="1">
    <source>
        <dbReference type="EMBL" id="KAF9075516.1"/>
    </source>
</evidence>
<evidence type="ECO:0000313" key="2">
    <source>
        <dbReference type="Proteomes" id="UP000772434"/>
    </source>
</evidence>
<proteinExistence type="predicted"/>
<comment type="caution">
    <text evidence="1">The sequence shown here is derived from an EMBL/GenBank/DDBJ whole genome shotgun (WGS) entry which is preliminary data.</text>
</comment>
<sequence>MIDIYRHRFCVTQNSQKFGKHERSPLVECLENRFPVCLRKRRQSVGDRLIFSHGHFICLSPDGVTNDSTKSPAATQGETTIDIAGLLANLALANGGLFTWRFLFGELKKALSRQHTVAGWPRNAAGFYQLRAAFSIAVSQVIEQSLLQSLIDKTLIGDKIDLFPERTLFAAVGGFFAFGIGDASQTYVAESVDGWSTAAFESLTARTDADFDEDITQIPNIMQTENSYPFNRTSLIKKQRVDHGYMSAWTPVYHITEREGWSVIMQARSLFQDSVRNNMHDWLSGLMQQ</sequence>
<organism evidence="1 2">
    <name type="scientific">Rhodocollybia butyracea</name>
    <dbReference type="NCBI Taxonomy" id="206335"/>
    <lineage>
        <taxon>Eukaryota</taxon>
        <taxon>Fungi</taxon>
        <taxon>Dikarya</taxon>
        <taxon>Basidiomycota</taxon>
        <taxon>Agaricomycotina</taxon>
        <taxon>Agaricomycetes</taxon>
        <taxon>Agaricomycetidae</taxon>
        <taxon>Agaricales</taxon>
        <taxon>Marasmiineae</taxon>
        <taxon>Omphalotaceae</taxon>
        <taxon>Rhodocollybia</taxon>
    </lineage>
</organism>
<accession>A0A9P5PZU8</accession>
<dbReference type="AlphaFoldDB" id="A0A9P5PZU8"/>
<gene>
    <name evidence="1" type="ORF">BDP27DRAFT_1315181</name>
</gene>
<reference evidence="1" key="1">
    <citation type="submission" date="2020-11" db="EMBL/GenBank/DDBJ databases">
        <authorList>
            <consortium name="DOE Joint Genome Institute"/>
            <person name="Ahrendt S."/>
            <person name="Riley R."/>
            <person name="Andreopoulos W."/>
            <person name="Labutti K."/>
            <person name="Pangilinan J."/>
            <person name="Ruiz-Duenas F.J."/>
            <person name="Barrasa J.M."/>
            <person name="Sanchez-Garcia M."/>
            <person name="Camarero S."/>
            <person name="Miyauchi S."/>
            <person name="Serrano A."/>
            <person name="Linde D."/>
            <person name="Babiker R."/>
            <person name="Drula E."/>
            <person name="Ayuso-Fernandez I."/>
            <person name="Pacheco R."/>
            <person name="Padilla G."/>
            <person name="Ferreira P."/>
            <person name="Barriuso J."/>
            <person name="Kellner H."/>
            <person name="Castanera R."/>
            <person name="Alfaro M."/>
            <person name="Ramirez L."/>
            <person name="Pisabarro A.G."/>
            <person name="Kuo A."/>
            <person name="Tritt A."/>
            <person name="Lipzen A."/>
            <person name="He G."/>
            <person name="Yan M."/>
            <person name="Ng V."/>
            <person name="Cullen D."/>
            <person name="Martin F."/>
            <person name="Rosso M.-N."/>
            <person name="Henrissat B."/>
            <person name="Hibbett D."/>
            <person name="Martinez A.T."/>
            <person name="Grigoriev I.V."/>
        </authorList>
    </citation>
    <scope>NUCLEOTIDE SEQUENCE</scope>
    <source>
        <strain evidence="1">AH 40177</strain>
    </source>
</reference>
<keyword evidence="2" id="KW-1185">Reference proteome</keyword>
<protein>
    <submittedName>
        <fullName evidence="1">Uncharacterized protein</fullName>
    </submittedName>
</protein>
<dbReference type="EMBL" id="JADNRY010000009">
    <property type="protein sequence ID" value="KAF9075516.1"/>
    <property type="molecule type" value="Genomic_DNA"/>
</dbReference>
<name>A0A9P5PZU8_9AGAR</name>